<evidence type="ECO:0000313" key="2">
    <source>
        <dbReference type="Proteomes" id="UP000008291"/>
    </source>
</evidence>
<sequence>MVEFIRVSGCVDVPKNKGTKCRVAICYVFQFSTVIPALRKRANDNIGVSLSKHSIIRAAREIAFENSVNCFPVLHCRKLADKFLIGNFAASGTFVCNCGARRTYSDDCECCQEIAPCNHWKCSLTLQVSSRPQRTQRGTRTMDDQQNMNEAADGRSALTAELGLKPRPFCGGTPEMLRKGNDFTKKRSITIKCRGCRAERTDSALRNGMAWLEGVAVENWNQRPNVI</sequence>
<organism evidence="1 2">
    <name type="scientific">Thiobacillus denitrificans (strain ATCC 25259 / T1)</name>
    <dbReference type="NCBI Taxonomy" id="292415"/>
    <lineage>
        <taxon>Bacteria</taxon>
        <taxon>Pseudomonadati</taxon>
        <taxon>Pseudomonadota</taxon>
        <taxon>Betaproteobacteria</taxon>
        <taxon>Nitrosomonadales</taxon>
        <taxon>Thiobacillaceae</taxon>
        <taxon>Thiobacillus</taxon>
    </lineage>
</organism>
<dbReference type="Pfam" id="PF14354">
    <property type="entry name" value="Lar_restr_allev"/>
    <property type="match status" value="1"/>
</dbReference>
<dbReference type="AlphaFoldDB" id="Q3SJJ0"/>
<name>Q3SJJ0_THIDA</name>
<evidence type="ECO:0000313" key="1">
    <source>
        <dbReference type="EMBL" id="AAZ97167.1"/>
    </source>
</evidence>
<keyword evidence="2" id="KW-1185">Reference proteome</keyword>
<dbReference type="EMBL" id="CP000116">
    <property type="protein sequence ID" value="AAZ97167.1"/>
    <property type="molecule type" value="Genomic_DNA"/>
</dbReference>
<dbReference type="STRING" id="292415.Tbd_1214"/>
<dbReference type="KEGG" id="tbd:Tbd_1214"/>
<protein>
    <submittedName>
        <fullName evidence="1">Uncharacterized protein</fullName>
    </submittedName>
</protein>
<dbReference type="Proteomes" id="UP000008291">
    <property type="component" value="Chromosome"/>
</dbReference>
<gene>
    <name evidence="1" type="ordered locus">Tbd_1214</name>
</gene>
<reference evidence="1 2" key="1">
    <citation type="journal article" date="2006" name="J. Bacteriol.">
        <title>The genome sequence of the obligately chemolithoautotrophic, facultatively anaerobic bacterium Thiobacillus denitrificans.</title>
        <authorList>
            <person name="Beller H.R."/>
            <person name="Chain P.S."/>
            <person name="Letain T.E."/>
            <person name="Chakicherla A."/>
            <person name="Larimer F.W."/>
            <person name="Richardson P.M."/>
            <person name="Coleman M.A."/>
            <person name="Wood A.P."/>
            <person name="Kelly D.P."/>
        </authorList>
    </citation>
    <scope>NUCLEOTIDE SEQUENCE [LARGE SCALE GENOMIC DNA]</scope>
    <source>
        <strain evidence="1 2">ATCC 25259</strain>
    </source>
</reference>
<proteinExistence type="predicted"/>
<accession>Q3SJJ0</accession>
<dbReference type="HOGENOM" id="CLU_1219238_0_0_4"/>